<dbReference type="EMBL" id="CP033926">
    <property type="protein sequence ID" value="AZB01283.1"/>
    <property type="molecule type" value="Genomic_DNA"/>
</dbReference>
<dbReference type="AlphaFoldDB" id="A0A1N7IBC0"/>
<accession>A0A1N7IBC0</accession>
<dbReference type="Proteomes" id="UP000279541">
    <property type="component" value="Chromosome"/>
</dbReference>
<gene>
    <name evidence="1" type="ORF">EG359_17415</name>
    <name evidence="2" type="ORF">SAMN05421768_103683</name>
</gene>
<organism evidence="2 3">
    <name type="scientific">Chryseobacterium joostei</name>
    <dbReference type="NCBI Taxonomy" id="112234"/>
    <lineage>
        <taxon>Bacteria</taxon>
        <taxon>Pseudomonadati</taxon>
        <taxon>Bacteroidota</taxon>
        <taxon>Flavobacteriia</taxon>
        <taxon>Flavobacteriales</taxon>
        <taxon>Weeksellaceae</taxon>
        <taxon>Chryseobacterium group</taxon>
        <taxon>Chryseobacterium</taxon>
    </lineage>
</organism>
<evidence type="ECO:0000313" key="4">
    <source>
        <dbReference type="Proteomes" id="UP000279541"/>
    </source>
</evidence>
<reference evidence="2 3" key="1">
    <citation type="submission" date="2017-01" db="EMBL/GenBank/DDBJ databases">
        <authorList>
            <person name="Mah S.A."/>
            <person name="Swanson W.J."/>
            <person name="Moy G.W."/>
            <person name="Vacquier V.D."/>
        </authorList>
    </citation>
    <scope>NUCLEOTIDE SEQUENCE [LARGE SCALE GENOMIC DNA]</scope>
    <source>
        <strain evidence="2 3">DSM 16927</strain>
    </source>
</reference>
<evidence type="ECO:0000313" key="1">
    <source>
        <dbReference type="EMBL" id="AZB01283.1"/>
    </source>
</evidence>
<dbReference type="Proteomes" id="UP000186106">
    <property type="component" value="Unassembled WGS sequence"/>
</dbReference>
<name>A0A1N7IBC0_9FLAO</name>
<reference evidence="1 4" key="2">
    <citation type="submission" date="2018-11" db="EMBL/GenBank/DDBJ databases">
        <title>Proposal to divide the Flavobacteriaceae and reorganize its genera based on Amino Acid Identity values calculated from whole genome sequences.</title>
        <authorList>
            <person name="Nicholson A.C."/>
            <person name="Gulvik C.A."/>
            <person name="Whitney A.M."/>
            <person name="Humrighouse B.W."/>
            <person name="Bell M."/>
            <person name="Holmes B."/>
            <person name="Steigerwalt A.G."/>
            <person name="Villarma A."/>
            <person name="Sheth M."/>
            <person name="Batra D."/>
            <person name="Pryor J."/>
            <person name="Bernardet J.-F."/>
            <person name="Hugo C."/>
            <person name="Kampfer P."/>
            <person name="Newman J."/>
            <person name="McQuiston J.R."/>
        </authorList>
    </citation>
    <scope>NUCLEOTIDE SEQUENCE [LARGE SCALE GENOMIC DNA]</scope>
    <source>
        <strain evidence="1 4">DSM 16927</strain>
    </source>
</reference>
<proteinExistence type="predicted"/>
<dbReference type="KEGG" id="cjt:EG359_17415"/>
<evidence type="ECO:0000313" key="3">
    <source>
        <dbReference type="Proteomes" id="UP000186106"/>
    </source>
</evidence>
<sequence length="95" mass="10927">MSNKKRISNKRKRIDEKAYSKRLKLACQLMIEIQRNATNSLRGLALLVSSYSIGGLIPNSLGREKMADSHGDEIIIPKFEVRRHPYHLDSHKLIQ</sequence>
<dbReference type="RefSeq" id="WP_076353354.1">
    <property type="nucleotide sequence ID" value="NZ_CP033926.1"/>
</dbReference>
<protein>
    <submittedName>
        <fullName evidence="2">Uncharacterized protein</fullName>
    </submittedName>
</protein>
<dbReference type="EMBL" id="FTNZ01000003">
    <property type="protein sequence ID" value="SIS34282.1"/>
    <property type="molecule type" value="Genomic_DNA"/>
</dbReference>
<keyword evidence="4" id="KW-1185">Reference proteome</keyword>
<dbReference type="STRING" id="112234.SAMN05421768_103683"/>
<dbReference type="OrthoDB" id="956202at68336"/>
<evidence type="ECO:0000313" key="2">
    <source>
        <dbReference type="EMBL" id="SIS34282.1"/>
    </source>
</evidence>